<dbReference type="PANTHER" id="PTHR13083">
    <property type="entry name" value="WD REPEAT-CONTAINING PROTEIN 91"/>
    <property type="match status" value="1"/>
</dbReference>
<dbReference type="PROSITE" id="PS50082">
    <property type="entry name" value="WD_REPEATS_2"/>
    <property type="match status" value="1"/>
</dbReference>
<evidence type="ECO:0000313" key="12">
    <source>
        <dbReference type="Proteomes" id="UP000291343"/>
    </source>
</evidence>
<dbReference type="Pfam" id="PF00400">
    <property type="entry name" value="WD40"/>
    <property type="match status" value="1"/>
</dbReference>
<reference evidence="11 12" key="1">
    <citation type="journal article" date="2017" name="Gigascience">
        <title>Genome sequence of the small brown planthopper, Laodelphax striatellus.</title>
        <authorList>
            <person name="Zhu J."/>
            <person name="Jiang F."/>
            <person name="Wang X."/>
            <person name="Yang P."/>
            <person name="Bao Y."/>
            <person name="Zhao W."/>
            <person name="Wang W."/>
            <person name="Lu H."/>
            <person name="Wang Q."/>
            <person name="Cui N."/>
            <person name="Li J."/>
            <person name="Chen X."/>
            <person name="Luo L."/>
            <person name="Yu J."/>
            <person name="Kang L."/>
            <person name="Cui F."/>
        </authorList>
    </citation>
    <scope>NUCLEOTIDE SEQUENCE [LARGE SCALE GENOMIC DNA]</scope>
    <source>
        <strain evidence="11">Lst14</strain>
    </source>
</reference>
<keyword evidence="7" id="KW-0175">Coiled coil</keyword>
<dbReference type="InterPro" id="IPR015943">
    <property type="entry name" value="WD40/YVTN_repeat-like_dom_sf"/>
</dbReference>
<sequence>MSQIQYADELIREYFIFRGFSNTLKTFDAELKLDKDKSFRVDKIVDQLMQFILAYDLTSLRELWSHLDSKVFSKLEHEFSSAVRKLESALLKLYLINAVSNGKMDKVNEFFTKMTAELQGQPEWKEWFMLPFFKNAEESPTFAVHFTRSWQDTLLVSLHNFLSIVFQMMPLPVLVSYEEEALRIKQLQDENEYLKQRLAALLQTKERVGLPSAPEVPCAPDIMDDFYSIAQESSGPLSTYSGSCNESHSKSLKQLIRTIGGGNSTSPIMGRKPCSSSIPGSDPASKRSSSKQRLSSTPGSWMKPVGGGSNSSDSSNTTSKRSASLDARSRIRGSGSVRDNSLDNLDRRPVKQSNRHDNYLLLSQEEMNEHHAAVTQCRFSACGSIVASSDNDGVIKIWSPAPAPKMLSVSTMKSSVTSLAWVTRNERYFLSGTKNGIIRLHDSKESKVIWDTTNDKTFMKDGRIISLCCSPSDSTFVCACVSNQNQGKLVLFDIKTRKPERTLSLGLGGANLVANCCTYNHNGQLLIVGCSDGTVRTIDVRNSECINSWSVHLGAVHCLQLTPDHNYCYSLGADNKLCRHSLTQSATPLWEAALSETPVTTSSMPLTQSFCLDQSGNHILVCSSHSTANIHQITSSGLSGVVQLGGHSSPTVVCDWSNGSQCGTCVTATVDGKIKVSTLLMP</sequence>
<dbReference type="InterPro" id="IPR001680">
    <property type="entry name" value="WD40_rpt"/>
</dbReference>
<proteinExistence type="inferred from homology"/>
<feature type="repeat" description="WD" evidence="6">
    <location>
        <begin position="367"/>
        <end position="399"/>
    </location>
</feature>
<name>A0A482WHU5_LAOST</name>
<gene>
    <name evidence="11" type="ORF">LSTR_LSTR004291</name>
</gene>
<dbReference type="STRING" id="195883.A0A482WHU5"/>
<keyword evidence="6" id="KW-0853">WD repeat</keyword>
<dbReference type="PANTHER" id="PTHR13083:SF3">
    <property type="entry name" value="WD REPEAT-CONTAINING PROTEIN 91"/>
    <property type="match status" value="1"/>
</dbReference>
<keyword evidence="12" id="KW-1185">Reference proteome</keyword>
<dbReference type="InterPro" id="IPR036322">
    <property type="entry name" value="WD40_repeat_dom_sf"/>
</dbReference>
<feature type="coiled-coil region" evidence="7">
    <location>
        <begin position="177"/>
        <end position="204"/>
    </location>
</feature>
<dbReference type="SMR" id="A0A482WHU5"/>
<dbReference type="InterPro" id="IPR056327">
    <property type="entry name" value="ARMC9_CTLH-like_dom"/>
</dbReference>
<accession>A0A482WHU5</accession>
<comment type="subcellular location">
    <subcellularLocation>
        <location evidence="1">Early endosome membrane</location>
        <topology evidence="1">Peripheral membrane protein</topology>
    </subcellularLocation>
    <subcellularLocation>
        <location evidence="2">Late endosome membrane</location>
    </subcellularLocation>
</comment>
<dbReference type="EMBL" id="QKKF02035739">
    <property type="protein sequence ID" value="RZF32900.1"/>
    <property type="molecule type" value="Genomic_DNA"/>
</dbReference>
<dbReference type="SMART" id="SM00320">
    <property type="entry name" value="WD40"/>
    <property type="match status" value="6"/>
</dbReference>
<dbReference type="Pfam" id="PF12894">
    <property type="entry name" value="ANAPC4_WD40"/>
    <property type="match status" value="1"/>
</dbReference>
<feature type="compositionally biased region" description="Low complexity" evidence="8">
    <location>
        <begin position="310"/>
        <end position="324"/>
    </location>
</feature>
<dbReference type="AlphaFoldDB" id="A0A482WHU5"/>
<feature type="domain" description="ARMC9 CTLH-like" evidence="10">
    <location>
        <begin position="47"/>
        <end position="167"/>
    </location>
</feature>
<evidence type="ECO:0000256" key="8">
    <source>
        <dbReference type="SAM" id="MobiDB-lite"/>
    </source>
</evidence>
<evidence type="ECO:0000256" key="1">
    <source>
        <dbReference type="ARBA" id="ARBA00004220"/>
    </source>
</evidence>
<dbReference type="OrthoDB" id="193023at2759"/>
<organism evidence="11 12">
    <name type="scientific">Laodelphax striatellus</name>
    <name type="common">Small brown planthopper</name>
    <name type="synonym">Delphax striatella</name>
    <dbReference type="NCBI Taxonomy" id="195883"/>
    <lineage>
        <taxon>Eukaryota</taxon>
        <taxon>Metazoa</taxon>
        <taxon>Ecdysozoa</taxon>
        <taxon>Arthropoda</taxon>
        <taxon>Hexapoda</taxon>
        <taxon>Insecta</taxon>
        <taxon>Pterygota</taxon>
        <taxon>Neoptera</taxon>
        <taxon>Paraneoptera</taxon>
        <taxon>Hemiptera</taxon>
        <taxon>Auchenorrhyncha</taxon>
        <taxon>Fulgoroidea</taxon>
        <taxon>Delphacidae</taxon>
        <taxon>Criomorphinae</taxon>
        <taxon>Laodelphax</taxon>
    </lineage>
</organism>
<dbReference type="GO" id="GO:0141039">
    <property type="term" value="F:phosphatidylinositol 3-kinase inhibitor activity"/>
    <property type="evidence" value="ECO:0007669"/>
    <property type="project" value="InterPro"/>
</dbReference>
<evidence type="ECO:0000256" key="5">
    <source>
        <dbReference type="ARBA" id="ARBA00022753"/>
    </source>
</evidence>
<dbReference type="PROSITE" id="PS50896">
    <property type="entry name" value="LISH"/>
    <property type="match status" value="1"/>
</dbReference>
<evidence type="ECO:0000256" key="7">
    <source>
        <dbReference type="SAM" id="Coils"/>
    </source>
</evidence>
<evidence type="ECO:0000259" key="10">
    <source>
        <dbReference type="Pfam" id="PF23138"/>
    </source>
</evidence>
<evidence type="ECO:0000259" key="9">
    <source>
        <dbReference type="Pfam" id="PF12894"/>
    </source>
</evidence>
<comment type="caution">
    <text evidence="11">The sequence shown here is derived from an EMBL/GenBank/DDBJ whole genome shotgun (WGS) entry which is preliminary data.</text>
</comment>
<dbReference type="InParanoid" id="A0A482WHU5"/>
<feature type="compositionally biased region" description="Basic and acidic residues" evidence="8">
    <location>
        <begin position="340"/>
        <end position="351"/>
    </location>
</feature>
<protein>
    <recommendedName>
        <fullName evidence="4">WD repeat-containing protein 91</fullName>
    </recommendedName>
</protein>
<evidence type="ECO:0000256" key="6">
    <source>
        <dbReference type="PROSITE-ProRule" id="PRU00221"/>
    </source>
</evidence>
<dbReference type="InterPro" id="IPR039724">
    <property type="entry name" value="WDR91"/>
</dbReference>
<feature type="domain" description="Anaphase-promoting complex subunit 4-like WD40" evidence="9">
    <location>
        <begin position="514"/>
        <end position="560"/>
    </location>
</feature>
<dbReference type="GO" id="GO:0051898">
    <property type="term" value="P:negative regulation of phosphatidylinositol 3-kinase/protein kinase B signal transduction"/>
    <property type="evidence" value="ECO:0007669"/>
    <property type="project" value="InterPro"/>
</dbReference>
<evidence type="ECO:0000256" key="2">
    <source>
        <dbReference type="ARBA" id="ARBA00004414"/>
    </source>
</evidence>
<feature type="region of interest" description="Disordered" evidence="8">
    <location>
        <begin position="258"/>
        <end position="351"/>
    </location>
</feature>
<dbReference type="Gene3D" id="2.130.10.10">
    <property type="entry name" value="YVTN repeat-like/Quinoprotein amine dehydrogenase"/>
    <property type="match status" value="2"/>
</dbReference>
<dbReference type="GO" id="GO:0031901">
    <property type="term" value="C:early endosome membrane"/>
    <property type="evidence" value="ECO:0007669"/>
    <property type="project" value="UniProtKB-SubCell"/>
</dbReference>
<dbReference type="SUPFAM" id="SSF50978">
    <property type="entry name" value="WD40 repeat-like"/>
    <property type="match status" value="1"/>
</dbReference>
<evidence type="ECO:0000256" key="3">
    <source>
        <dbReference type="ARBA" id="ARBA00006128"/>
    </source>
</evidence>
<dbReference type="GO" id="GO:0031902">
    <property type="term" value="C:late endosome membrane"/>
    <property type="evidence" value="ECO:0007669"/>
    <property type="project" value="UniProtKB-SubCell"/>
</dbReference>
<dbReference type="Proteomes" id="UP000291343">
    <property type="component" value="Unassembled WGS sequence"/>
</dbReference>
<dbReference type="InterPro" id="IPR006594">
    <property type="entry name" value="LisH"/>
</dbReference>
<keyword evidence="5" id="KW-0967">Endosome</keyword>
<comment type="similarity">
    <text evidence="3">Belongs to the WD repeat WDR91 family.</text>
</comment>
<evidence type="ECO:0000256" key="4">
    <source>
        <dbReference type="ARBA" id="ARBA00021116"/>
    </source>
</evidence>
<dbReference type="GO" id="GO:0045022">
    <property type="term" value="P:early endosome to late endosome transport"/>
    <property type="evidence" value="ECO:0007669"/>
    <property type="project" value="InterPro"/>
</dbReference>
<dbReference type="PROSITE" id="PS50294">
    <property type="entry name" value="WD_REPEATS_REGION"/>
    <property type="match status" value="1"/>
</dbReference>
<dbReference type="InterPro" id="IPR024977">
    <property type="entry name" value="Apc4-like_WD40_dom"/>
</dbReference>
<dbReference type="Pfam" id="PF23138">
    <property type="entry name" value="CTLH_Armc9"/>
    <property type="match status" value="1"/>
</dbReference>
<evidence type="ECO:0000313" key="11">
    <source>
        <dbReference type="EMBL" id="RZF32900.1"/>
    </source>
</evidence>